<keyword evidence="2" id="KW-1185">Reference proteome</keyword>
<name>A0A7J0DJK2_9ERIC</name>
<dbReference type="EMBL" id="BJWL01000257">
    <property type="protein sequence ID" value="GFS36607.1"/>
    <property type="molecule type" value="Genomic_DNA"/>
</dbReference>
<dbReference type="CDD" id="cd00303">
    <property type="entry name" value="retropepsin_like"/>
    <property type="match status" value="1"/>
</dbReference>
<dbReference type="Proteomes" id="UP000585474">
    <property type="component" value="Unassembled WGS sequence"/>
</dbReference>
<dbReference type="SUPFAM" id="SSF50630">
    <property type="entry name" value="Acid proteases"/>
    <property type="match status" value="1"/>
</dbReference>
<dbReference type="PANTHER" id="PTHR33067">
    <property type="entry name" value="RNA-DIRECTED DNA POLYMERASE-RELATED"/>
    <property type="match status" value="1"/>
</dbReference>
<reference evidence="2" key="1">
    <citation type="submission" date="2019-07" db="EMBL/GenBank/DDBJ databases">
        <title>De Novo Assembly of kiwifruit Actinidia rufa.</title>
        <authorList>
            <person name="Sugita-Konishi S."/>
            <person name="Sato K."/>
            <person name="Mori E."/>
            <person name="Abe Y."/>
            <person name="Kisaki G."/>
            <person name="Hamano K."/>
            <person name="Suezawa K."/>
            <person name="Otani M."/>
            <person name="Fukuda T."/>
            <person name="Manabe T."/>
            <person name="Gomi K."/>
            <person name="Tabuchi M."/>
            <person name="Akimitsu K."/>
            <person name="Kataoka I."/>
        </authorList>
    </citation>
    <scope>NUCLEOTIDE SEQUENCE [LARGE SCALE GENOMIC DNA]</scope>
    <source>
        <strain evidence="2">cv. Fuchu</strain>
    </source>
</reference>
<dbReference type="PANTHER" id="PTHR33067:SF32">
    <property type="entry name" value="ASPARTIC PEPTIDASE DDI1-TYPE DOMAIN-CONTAINING PROTEIN"/>
    <property type="match status" value="1"/>
</dbReference>
<evidence type="ECO:0000313" key="1">
    <source>
        <dbReference type="EMBL" id="GFS36607.1"/>
    </source>
</evidence>
<dbReference type="InterPro" id="IPR021109">
    <property type="entry name" value="Peptidase_aspartic_dom_sf"/>
</dbReference>
<protein>
    <submittedName>
        <fullName evidence="1">Uncharacterized protein</fullName>
    </submittedName>
</protein>
<proteinExistence type="predicted"/>
<organism evidence="1 2">
    <name type="scientific">Actinidia rufa</name>
    <dbReference type="NCBI Taxonomy" id="165716"/>
    <lineage>
        <taxon>Eukaryota</taxon>
        <taxon>Viridiplantae</taxon>
        <taxon>Streptophyta</taxon>
        <taxon>Embryophyta</taxon>
        <taxon>Tracheophyta</taxon>
        <taxon>Spermatophyta</taxon>
        <taxon>Magnoliopsida</taxon>
        <taxon>eudicotyledons</taxon>
        <taxon>Gunneridae</taxon>
        <taxon>Pentapetalae</taxon>
        <taxon>asterids</taxon>
        <taxon>Ericales</taxon>
        <taxon>Actinidiaceae</taxon>
        <taxon>Actinidia</taxon>
    </lineage>
</organism>
<accession>A0A7J0DJK2</accession>
<dbReference type="OrthoDB" id="778454at2759"/>
<comment type="caution">
    <text evidence="1">The sequence shown here is derived from an EMBL/GenBank/DDBJ whole genome shotgun (WGS) entry which is preliminary data.</text>
</comment>
<evidence type="ECO:0000313" key="2">
    <source>
        <dbReference type="Proteomes" id="UP000585474"/>
    </source>
</evidence>
<gene>
    <name evidence="1" type="ORF">Acr_00g0046940</name>
</gene>
<dbReference type="AlphaFoldDB" id="A0A7J0DJK2"/>
<sequence length="199" mass="22570">MMNESQSEILQCKTVPKYKDPDCPTISCIIGGCKIDRALLDLGSSVNLFPYSVYKDLGLGELKPTRVTLELVDRSVKVPRGIIEDVLIQVDTVYYPIDFIVLDTQPVDCESSKRHIPVILGRPFLATANAIIHCRHGLLKLSFGNMTLETNIFTMGKQMREVDQIEEINVIESIIHEHVDREFMEDSIERALVWSEPHD</sequence>
<dbReference type="Gene3D" id="2.40.70.10">
    <property type="entry name" value="Acid Proteases"/>
    <property type="match status" value="1"/>
</dbReference>